<dbReference type="InterPro" id="IPR036286">
    <property type="entry name" value="LexA/Signal_pep-like_sf"/>
</dbReference>
<comment type="caution">
    <text evidence="8">The sequence shown here is derived from an EMBL/GenBank/DDBJ whole genome shotgun (WGS) entry which is preliminary data.</text>
</comment>
<dbReference type="GO" id="GO:0009003">
    <property type="term" value="F:signal peptidase activity"/>
    <property type="evidence" value="ECO:0007669"/>
    <property type="project" value="UniProtKB-EC"/>
</dbReference>
<reference evidence="8 9" key="1">
    <citation type="submission" date="2018-12" db="EMBL/GenBank/DDBJ databases">
        <authorList>
            <person name="Li F."/>
        </authorList>
    </citation>
    <scope>NUCLEOTIDE SEQUENCE [LARGE SCALE GENOMIC DNA]</scope>
    <source>
        <strain evidence="8 9">EGI 6500705</strain>
    </source>
</reference>
<dbReference type="OrthoDB" id="3790724at2"/>
<dbReference type="GO" id="GO:0006465">
    <property type="term" value="P:signal peptide processing"/>
    <property type="evidence" value="ECO:0007669"/>
    <property type="project" value="UniProtKB-UniRule"/>
</dbReference>
<evidence type="ECO:0000256" key="2">
    <source>
        <dbReference type="ARBA" id="ARBA00022692"/>
    </source>
</evidence>
<evidence type="ECO:0000256" key="6">
    <source>
        <dbReference type="SAM" id="MobiDB-lite"/>
    </source>
</evidence>
<dbReference type="EC" id="3.4.21.89" evidence="5"/>
<name>A0A433JTZ7_9MICO</name>
<keyword evidence="2 7" id="KW-0812">Transmembrane</keyword>
<keyword evidence="9" id="KW-1185">Reference proteome</keyword>
<evidence type="ECO:0000313" key="9">
    <source>
        <dbReference type="Proteomes" id="UP000274909"/>
    </source>
</evidence>
<keyword evidence="4 7" id="KW-0472">Membrane</keyword>
<protein>
    <recommendedName>
        <fullName evidence="5">Signal peptidase I</fullName>
        <ecNumber evidence="5">3.4.21.89</ecNumber>
    </recommendedName>
</protein>
<gene>
    <name evidence="8" type="ORF">ELQ94_08100</name>
</gene>
<evidence type="ECO:0000256" key="4">
    <source>
        <dbReference type="ARBA" id="ARBA00023136"/>
    </source>
</evidence>
<keyword evidence="3 7" id="KW-1133">Transmembrane helix</keyword>
<dbReference type="GO" id="GO:0016020">
    <property type="term" value="C:membrane"/>
    <property type="evidence" value="ECO:0007669"/>
    <property type="project" value="UniProtKB-SubCell"/>
</dbReference>
<evidence type="ECO:0000256" key="3">
    <source>
        <dbReference type="ARBA" id="ARBA00022989"/>
    </source>
</evidence>
<dbReference type="Proteomes" id="UP000274909">
    <property type="component" value="Unassembled WGS sequence"/>
</dbReference>
<dbReference type="InterPro" id="IPR001733">
    <property type="entry name" value="Peptidase_S26B"/>
</dbReference>
<sequence length="199" mass="21115">MSTTTLTTRRDARASRTATRPRRPASRVAGDVLLNTLALAGVVCIVLVVLSVFFQITLIMFKTGSMSPTIPTGSVAVVREIPAEDIRVGDVVTVDRAGDLPVTHRVLSVSVADGAPDARTITMQGDANASPDPSPYTVESVRIVLASVPHLASVIVWFSNPVVLGSITLAASALVVWAFWPRSHEEHDEPAALQGTTPR</sequence>
<dbReference type="GO" id="GO:0004252">
    <property type="term" value="F:serine-type endopeptidase activity"/>
    <property type="evidence" value="ECO:0007669"/>
    <property type="project" value="UniProtKB-UniRule"/>
</dbReference>
<dbReference type="RefSeq" id="WP_127048993.1">
    <property type="nucleotide sequence ID" value="NZ_RZGZ01000002.1"/>
</dbReference>
<proteinExistence type="predicted"/>
<dbReference type="SUPFAM" id="SSF51306">
    <property type="entry name" value="LexA/Signal peptidase"/>
    <property type="match status" value="1"/>
</dbReference>
<dbReference type="NCBIfam" id="TIGR02228">
    <property type="entry name" value="sigpep_I_arch"/>
    <property type="match status" value="1"/>
</dbReference>
<evidence type="ECO:0000256" key="1">
    <source>
        <dbReference type="ARBA" id="ARBA00004370"/>
    </source>
</evidence>
<accession>A0A433JTZ7</accession>
<keyword evidence="8" id="KW-0378">Hydrolase</keyword>
<evidence type="ECO:0000256" key="5">
    <source>
        <dbReference type="NCBIfam" id="TIGR02228"/>
    </source>
</evidence>
<feature type="transmembrane region" description="Helical" evidence="7">
    <location>
        <begin position="32"/>
        <end position="61"/>
    </location>
</feature>
<feature type="region of interest" description="Disordered" evidence="6">
    <location>
        <begin position="1"/>
        <end position="25"/>
    </location>
</feature>
<evidence type="ECO:0000313" key="8">
    <source>
        <dbReference type="EMBL" id="RUR01449.1"/>
    </source>
</evidence>
<dbReference type="CDD" id="cd06462">
    <property type="entry name" value="Peptidase_S24_S26"/>
    <property type="match status" value="1"/>
</dbReference>
<evidence type="ECO:0000256" key="7">
    <source>
        <dbReference type="SAM" id="Phobius"/>
    </source>
</evidence>
<dbReference type="AlphaFoldDB" id="A0A433JTZ7"/>
<organism evidence="8 9">
    <name type="scientific">Labedella endophytica</name>
    <dbReference type="NCBI Taxonomy" id="1523160"/>
    <lineage>
        <taxon>Bacteria</taxon>
        <taxon>Bacillati</taxon>
        <taxon>Actinomycetota</taxon>
        <taxon>Actinomycetes</taxon>
        <taxon>Micrococcales</taxon>
        <taxon>Microbacteriaceae</taxon>
        <taxon>Labedella</taxon>
    </lineage>
</organism>
<comment type="subcellular location">
    <subcellularLocation>
        <location evidence="1">Membrane</location>
    </subcellularLocation>
</comment>
<dbReference type="EMBL" id="RZGZ01000002">
    <property type="protein sequence ID" value="RUR01449.1"/>
    <property type="molecule type" value="Genomic_DNA"/>
</dbReference>